<gene>
    <name evidence="1" type="ORF">SPELUC_LOCUS12084</name>
</gene>
<organism evidence="1 2">
    <name type="scientific">Cetraspora pellucida</name>
    <dbReference type="NCBI Taxonomy" id="1433469"/>
    <lineage>
        <taxon>Eukaryota</taxon>
        <taxon>Fungi</taxon>
        <taxon>Fungi incertae sedis</taxon>
        <taxon>Mucoromycota</taxon>
        <taxon>Glomeromycotina</taxon>
        <taxon>Glomeromycetes</taxon>
        <taxon>Diversisporales</taxon>
        <taxon>Gigasporaceae</taxon>
        <taxon>Cetraspora</taxon>
    </lineage>
</organism>
<reference evidence="1" key="1">
    <citation type="submission" date="2021-06" db="EMBL/GenBank/DDBJ databases">
        <authorList>
            <person name="Kallberg Y."/>
            <person name="Tangrot J."/>
            <person name="Rosling A."/>
        </authorList>
    </citation>
    <scope>NUCLEOTIDE SEQUENCE</scope>
    <source>
        <strain evidence="1">28 12/20/2015</strain>
    </source>
</reference>
<proteinExistence type="predicted"/>
<feature type="non-terminal residue" evidence="1">
    <location>
        <position position="1"/>
    </location>
</feature>
<keyword evidence="2" id="KW-1185">Reference proteome</keyword>
<comment type="caution">
    <text evidence="1">The sequence shown here is derived from an EMBL/GenBank/DDBJ whole genome shotgun (WGS) entry which is preliminary data.</text>
</comment>
<name>A0ACA9PM56_9GLOM</name>
<evidence type="ECO:0000313" key="1">
    <source>
        <dbReference type="EMBL" id="CAG8715398.1"/>
    </source>
</evidence>
<evidence type="ECO:0000313" key="2">
    <source>
        <dbReference type="Proteomes" id="UP000789366"/>
    </source>
</evidence>
<dbReference type="Proteomes" id="UP000789366">
    <property type="component" value="Unassembled WGS sequence"/>
</dbReference>
<dbReference type="EMBL" id="CAJVPW010027382">
    <property type="protein sequence ID" value="CAG8715398.1"/>
    <property type="molecule type" value="Genomic_DNA"/>
</dbReference>
<protein>
    <submittedName>
        <fullName evidence="1">6867_t:CDS:1</fullName>
    </submittedName>
</protein>
<accession>A0ACA9PM56</accession>
<sequence length="189" mass="22140">DQKQHLEITTDIARKFNVFCRDDLLKVPNFETLLGGKIMSLKDPKKKMSKSEKNFIGLLDSDEDIEKKVWDAVTDSFKNKKVEELNEEIRSKVYDYYDLKLDQGFAETICQNYLKLEKDKNLKVSLVIMNPPFNVDETTASYIKKNYSGRPLLPEVWLKKTIELFGKNIPIVMFTPYGFRLNQSRESKR</sequence>